<sequence>MAAEGNPIGGQFRGTYRNRLDAKKRVSVPASFRTVLAGQGLVLRRSSKHNCIEAWPANLFAHDVPAITPNDFNDDEADDSYYVNYADTVDAVPDGEGRLVMDEGLLRFAGIKDSIAFLGKNQIFELWEPQAADDMIEAARIRMQERAAARRAAIANGGAA</sequence>
<dbReference type="InterPro" id="IPR037914">
    <property type="entry name" value="SpoVT-AbrB_sf"/>
</dbReference>
<dbReference type="OrthoDB" id="9807753at2"/>
<evidence type="ECO:0000259" key="8">
    <source>
        <dbReference type="PROSITE" id="PS51740"/>
    </source>
</evidence>
<dbReference type="CDD" id="cd16320">
    <property type="entry name" value="MraZ_N"/>
    <property type="match status" value="1"/>
</dbReference>
<dbReference type="HAMAP" id="MF_01008">
    <property type="entry name" value="MraZ"/>
    <property type="match status" value="1"/>
</dbReference>
<dbReference type="AlphaFoldDB" id="A0A437MIM2"/>
<dbReference type="CDD" id="cd16321">
    <property type="entry name" value="MraZ_C"/>
    <property type="match status" value="1"/>
</dbReference>
<dbReference type="GO" id="GO:0005737">
    <property type="term" value="C:cytoplasm"/>
    <property type="evidence" value="ECO:0007669"/>
    <property type="project" value="UniProtKB-UniRule"/>
</dbReference>
<dbReference type="PROSITE" id="PS51740">
    <property type="entry name" value="SPOVT_ABRB"/>
    <property type="match status" value="1"/>
</dbReference>
<keyword evidence="9" id="KW-0132">Cell division</keyword>
<protein>
    <recommendedName>
        <fullName evidence="1 7">Transcriptional regulator MraZ</fullName>
    </recommendedName>
</protein>
<evidence type="ECO:0000256" key="1">
    <source>
        <dbReference type="ARBA" id="ARBA00013860"/>
    </source>
</evidence>
<evidence type="ECO:0000313" key="9">
    <source>
        <dbReference type="EMBL" id="RVT97466.1"/>
    </source>
</evidence>
<name>A0A437MIM2_9PROT</name>
<comment type="similarity">
    <text evidence="7">Belongs to the MraZ family.</text>
</comment>
<dbReference type="GO" id="GO:0003700">
    <property type="term" value="F:DNA-binding transcription factor activity"/>
    <property type="evidence" value="ECO:0007669"/>
    <property type="project" value="UniProtKB-UniRule"/>
</dbReference>
<keyword evidence="5 7" id="KW-0238">DNA-binding</keyword>
<evidence type="ECO:0000256" key="3">
    <source>
        <dbReference type="ARBA" id="ARBA00022737"/>
    </source>
</evidence>
<comment type="subunit">
    <text evidence="7">Forms oligomers.</text>
</comment>
<dbReference type="Gene3D" id="3.40.1550.20">
    <property type="entry name" value="Transcriptional regulator MraZ domain"/>
    <property type="match status" value="1"/>
</dbReference>
<dbReference type="InterPro" id="IPR007159">
    <property type="entry name" value="SpoVT-AbrB_dom"/>
</dbReference>
<keyword evidence="9" id="KW-0131">Cell cycle</keyword>
<dbReference type="GO" id="GO:0009295">
    <property type="term" value="C:nucleoid"/>
    <property type="evidence" value="ECO:0007669"/>
    <property type="project" value="UniProtKB-SubCell"/>
</dbReference>
<dbReference type="PANTHER" id="PTHR34701">
    <property type="entry name" value="TRANSCRIPTIONAL REGULATOR MRAZ"/>
    <property type="match status" value="1"/>
</dbReference>
<gene>
    <name evidence="7" type="primary">mraZ</name>
    <name evidence="9" type="ORF">EOD42_06460</name>
</gene>
<feature type="domain" description="SpoVT-AbrB" evidence="8">
    <location>
        <begin position="15"/>
        <end position="59"/>
    </location>
</feature>
<comment type="caution">
    <text evidence="9">The sequence shown here is derived from an EMBL/GenBank/DDBJ whole genome shotgun (WGS) entry which is preliminary data.</text>
</comment>
<keyword evidence="10" id="KW-1185">Reference proteome</keyword>
<evidence type="ECO:0000256" key="2">
    <source>
        <dbReference type="ARBA" id="ARBA00022490"/>
    </source>
</evidence>
<dbReference type="Pfam" id="PF02381">
    <property type="entry name" value="MraZ"/>
    <property type="match status" value="1"/>
</dbReference>
<dbReference type="EMBL" id="SACL01000002">
    <property type="protein sequence ID" value="RVT97466.1"/>
    <property type="molecule type" value="Genomic_DNA"/>
</dbReference>
<evidence type="ECO:0000256" key="6">
    <source>
        <dbReference type="ARBA" id="ARBA00023163"/>
    </source>
</evidence>
<evidence type="ECO:0000256" key="7">
    <source>
        <dbReference type="HAMAP-Rule" id="MF_01008"/>
    </source>
</evidence>
<dbReference type="InterPro" id="IPR035642">
    <property type="entry name" value="MraZ_N"/>
</dbReference>
<accession>A0A437MIM2</accession>
<evidence type="ECO:0000256" key="5">
    <source>
        <dbReference type="ARBA" id="ARBA00023125"/>
    </source>
</evidence>
<dbReference type="GO" id="GO:0000976">
    <property type="term" value="F:transcription cis-regulatory region binding"/>
    <property type="evidence" value="ECO:0007669"/>
    <property type="project" value="TreeGrafter"/>
</dbReference>
<dbReference type="Proteomes" id="UP000282957">
    <property type="component" value="Unassembled WGS sequence"/>
</dbReference>
<dbReference type="InterPro" id="IPR035644">
    <property type="entry name" value="MraZ_C"/>
</dbReference>
<evidence type="ECO:0000313" key="10">
    <source>
        <dbReference type="Proteomes" id="UP000282957"/>
    </source>
</evidence>
<evidence type="ECO:0000256" key="4">
    <source>
        <dbReference type="ARBA" id="ARBA00023015"/>
    </source>
</evidence>
<dbReference type="PANTHER" id="PTHR34701:SF1">
    <property type="entry name" value="TRANSCRIPTIONAL REGULATOR MRAZ"/>
    <property type="match status" value="1"/>
</dbReference>
<dbReference type="RefSeq" id="WP_127786694.1">
    <property type="nucleotide sequence ID" value="NZ_SACL01000002.1"/>
</dbReference>
<comment type="subcellular location">
    <subcellularLocation>
        <location evidence="7">Cytoplasm</location>
        <location evidence="7">Nucleoid</location>
    </subcellularLocation>
</comment>
<dbReference type="GO" id="GO:0051301">
    <property type="term" value="P:cell division"/>
    <property type="evidence" value="ECO:0007669"/>
    <property type="project" value="UniProtKB-KW"/>
</dbReference>
<dbReference type="InterPro" id="IPR038619">
    <property type="entry name" value="MraZ_sf"/>
</dbReference>
<keyword evidence="4 7" id="KW-0805">Transcription regulation</keyword>
<reference evidence="9 10" key="1">
    <citation type="submission" date="2019-01" db="EMBL/GenBank/DDBJ databases">
        <authorList>
            <person name="Chen W.-M."/>
        </authorList>
    </citation>
    <scope>NUCLEOTIDE SEQUENCE [LARGE SCALE GENOMIC DNA]</scope>
    <source>
        <strain evidence="9 10">CCP-6</strain>
    </source>
</reference>
<keyword evidence="2 7" id="KW-0963">Cytoplasm</keyword>
<dbReference type="InterPro" id="IPR003444">
    <property type="entry name" value="MraZ"/>
</dbReference>
<keyword evidence="3" id="KW-0677">Repeat</keyword>
<dbReference type="SUPFAM" id="SSF89447">
    <property type="entry name" value="AbrB/MazE/MraZ-like"/>
    <property type="match status" value="1"/>
</dbReference>
<dbReference type="InterPro" id="IPR020603">
    <property type="entry name" value="MraZ_dom"/>
</dbReference>
<organism evidence="9 10">
    <name type="scientific">Rhodovarius crocodyli</name>
    <dbReference type="NCBI Taxonomy" id="1979269"/>
    <lineage>
        <taxon>Bacteria</taxon>
        <taxon>Pseudomonadati</taxon>
        <taxon>Pseudomonadota</taxon>
        <taxon>Alphaproteobacteria</taxon>
        <taxon>Acetobacterales</taxon>
        <taxon>Roseomonadaceae</taxon>
        <taxon>Rhodovarius</taxon>
    </lineage>
</organism>
<keyword evidence="6 7" id="KW-0804">Transcription</keyword>
<dbReference type="GO" id="GO:2000143">
    <property type="term" value="P:negative regulation of DNA-templated transcription initiation"/>
    <property type="evidence" value="ECO:0007669"/>
    <property type="project" value="TreeGrafter"/>
</dbReference>
<proteinExistence type="inferred from homology"/>